<name>A0A507EVW7_9FUNG</name>
<keyword evidence="3" id="KW-1133">Transmembrane helix</keyword>
<dbReference type="Proteomes" id="UP000320333">
    <property type="component" value="Unassembled WGS sequence"/>
</dbReference>
<feature type="transmembrane region" description="Helical" evidence="3">
    <location>
        <begin position="126"/>
        <end position="147"/>
    </location>
</feature>
<evidence type="ECO:0000256" key="2">
    <source>
        <dbReference type="SAM" id="MobiDB-lite"/>
    </source>
</evidence>
<dbReference type="EMBL" id="QEAP01000401">
    <property type="protein sequence ID" value="TPX67318.1"/>
    <property type="molecule type" value="Genomic_DNA"/>
</dbReference>
<protein>
    <submittedName>
        <fullName evidence="4">Uncharacterized protein</fullName>
    </submittedName>
</protein>
<evidence type="ECO:0000313" key="4">
    <source>
        <dbReference type="EMBL" id="TPX67318.1"/>
    </source>
</evidence>
<feature type="coiled-coil region" evidence="1">
    <location>
        <begin position="207"/>
        <end position="234"/>
    </location>
</feature>
<feature type="compositionally biased region" description="Low complexity" evidence="2">
    <location>
        <begin position="341"/>
        <end position="352"/>
    </location>
</feature>
<keyword evidence="3" id="KW-0812">Transmembrane</keyword>
<gene>
    <name evidence="4" type="ORF">CcCBS67573_g07527</name>
</gene>
<keyword evidence="5" id="KW-1185">Reference proteome</keyword>
<keyword evidence="1" id="KW-0175">Coiled coil</keyword>
<proteinExistence type="predicted"/>
<feature type="region of interest" description="Disordered" evidence="2">
    <location>
        <begin position="341"/>
        <end position="363"/>
    </location>
</feature>
<evidence type="ECO:0000313" key="5">
    <source>
        <dbReference type="Proteomes" id="UP000320333"/>
    </source>
</evidence>
<accession>A0A507EVW7</accession>
<keyword evidence="3" id="KW-0472">Membrane</keyword>
<comment type="caution">
    <text evidence="4">The sequence shown here is derived from an EMBL/GenBank/DDBJ whole genome shotgun (WGS) entry which is preliminary data.</text>
</comment>
<evidence type="ECO:0000256" key="1">
    <source>
        <dbReference type="SAM" id="Coils"/>
    </source>
</evidence>
<reference evidence="4 5" key="1">
    <citation type="journal article" date="2019" name="Sci. Rep.">
        <title>Comparative genomics of chytrid fungi reveal insights into the obligate biotrophic and pathogenic lifestyle of Synchytrium endobioticum.</title>
        <authorList>
            <person name="van de Vossenberg B.T.L.H."/>
            <person name="Warris S."/>
            <person name="Nguyen H.D.T."/>
            <person name="van Gent-Pelzer M.P.E."/>
            <person name="Joly D.L."/>
            <person name="van de Geest H.C."/>
            <person name="Bonants P.J.M."/>
            <person name="Smith D.S."/>
            <person name="Levesque C.A."/>
            <person name="van der Lee T.A.J."/>
        </authorList>
    </citation>
    <scope>NUCLEOTIDE SEQUENCE [LARGE SCALE GENOMIC DNA]</scope>
    <source>
        <strain evidence="4 5">CBS 675.73</strain>
    </source>
</reference>
<dbReference type="OrthoDB" id="2116615at2759"/>
<evidence type="ECO:0000256" key="3">
    <source>
        <dbReference type="SAM" id="Phobius"/>
    </source>
</evidence>
<sequence length="363" mass="41014">MSFAGSAITTPSSFSASCLIMTTPGCSKQNLSMDNYGLPFCGNADNASRLFSSPKFPINPALIPMDLNCNATIQCINQTKYYCECFPDPVVGRNCTAAGFLSDSDPLPGNAVSRWFGALAEDPVKFGFTIAGMVLGGLCIMAIIWFCMSGGKTIGPKGYASYKKDRKHKREERHRKRLLAQEKHLDEKARAYATSVRTKQEFLTVEAERLAKRALEEEDLKIAMEEEMDKLTQESHDMMIKDMKRKDELINMAENTTDDQLKRKFEREMLAISMRSEKREEEVKTSSNFVKWTEKIVVEDGRVVDHRKELQRERYARTNREAQKLMGSVGPDLERIQNQQQNYGSGSNTQNSAGHRLNDAKML</sequence>
<organism evidence="4 5">
    <name type="scientific">Chytriomyces confervae</name>
    <dbReference type="NCBI Taxonomy" id="246404"/>
    <lineage>
        <taxon>Eukaryota</taxon>
        <taxon>Fungi</taxon>
        <taxon>Fungi incertae sedis</taxon>
        <taxon>Chytridiomycota</taxon>
        <taxon>Chytridiomycota incertae sedis</taxon>
        <taxon>Chytridiomycetes</taxon>
        <taxon>Chytridiales</taxon>
        <taxon>Chytriomycetaceae</taxon>
        <taxon>Chytriomyces</taxon>
    </lineage>
</organism>
<dbReference type="AlphaFoldDB" id="A0A507EVW7"/>